<feature type="compositionally biased region" description="Basic and acidic residues" evidence="1">
    <location>
        <begin position="117"/>
        <end position="136"/>
    </location>
</feature>
<dbReference type="RefSeq" id="XP_007772912.1">
    <property type="nucleotide sequence ID" value="XM_007774722.1"/>
</dbReference>
<protein>
    <submittedName>
        <fullName evidence="2">Uncharacterized protein</fullName>
    </submittedName>
</protein>
<organism evidence="2 3">
    <name type="scientific">Coniophora puteana (strain RWD-64-598)</name>
    <name type="common">Brown rot fungus</name>
    <dbReference type="NCBI Taxonomy" id="741705"/>
    <lineage>
        <taxon>Eukaryota</taxon>
        <taxon>Fungi</taxon>
        <taxon>Dikarya</taxon>
        <taxon>Basidiomycota</taxon>
        <taxon>Agaricomycotina</taxon>
        <taxon>Agaricomycetes</taxon>
        <taxon>Agaricomycetidae</taxon>
        <taxon>Boletales</taxon>
        <taxon>Coniophorineae</taxon>
        <taxon>Coniophoraceae</taxon>
        <taxon>Coniophora</taxon>
    </lineage>
</organism>
<comment type="caution">
    <text evidence="2">The sequence shown here is derived from an EMBL/GenBank/DDBJ whole genome shotgun (WGS) entry which is preliminary data.</text>
</comment>
<evidence type="ECO:0000313" key="2">
    <source>
        <dbReference type="EMBL" id="EIW76563.1"/>
    </source>
</evidence>
<proteinExistence type="predicted"/>
<reference evidence="3" key="1">
    <citation type="journal article" date="2012" name="Science">
        <title>The Paleozoic origin of enzymatic lignin decomposition reconstructed from 31 fungal genomes.</title>
        <authorList>
            <person name="Floudas D."/>
            <person name="Binder M."/>
            <person name="Riley R."/>
            <person name="Barry K."/>
            <person name="Blanchette R.A."/>
            <person name="Henrissat B."/>
            <person name="Martinez A.T."/>
            <person name="Otillar R."/>
            <person name="Spatafora J.W."/>
            <person name="Yadav J.S."/>
            <person name="Aerts A."/>
            <person name="Benoit I."/>
            <person name="Boyd A."/>
            <person name="Carlson A."/>
            <person name="Copeland A."/>
            <person name="Coutinho P.M."/>
            <person name="de Vries R.P."/>
            <person name="Ferreira P."/>
            <person name="Findley K."/>
            <person name="Foster B."/>
            <person name="Gaskell J."/>
            <person name="Glotzer D."/>
            <person name="Gorecki P."/>
            <person name="Heitman J."/>
            <person name="Hesse C."/>
            <person name="Hori C."/>
            <person name="Igarashi K."/>
            <person name="Jurgens J.A."/>
            <person name="Kallen N."/>
            <person name="Kersten P."/>
            <person name="Kohler A."/>
            <person name="Kuees U."/>
            <person name="Kumar T.K.A."/>
            <person name="Kuo A."/>
            <person name="LaButti K."/>
            <person name="Larrondo L.F."/>
            <person name="Lindquist E."/>
            <person name="Ling A."/>
            <person name="Lombard V."/>
            <person name="Lucas S."/>
            <person name="Lundell T."/>
            <person name="Martin R."/>
            <person name="McLaughlin D.J."/>
            <person name="Morgenstern I."/>
            <person name="Morin E."/>
            <person name="Murat C."/>
            <person name="Nagy L.G."/>
            <person name="Nolan M."/>
            <person name="Ohm R.A."/>
            <person name="Patyshakuliyeva A."/>
            <person name="Rokas A."/>
            <person name="Ruiz-Duenas F.J."/>
            <person name="Sabat G."/>
            <person name="Salamov A."/>
            <person name="Samejima M."/>
            <person name="Schmutz J."/>
            <person name="Slot J.C."/>
            <person name="St John F."/>
            <person name="Stenlid J."/>
            <person name="Sun H."/>
            <person name="Sun S."/>
            <person name="Syed K."/>
            <person name="Tsang A."/>
            <person name="Wiebenga A."/>
            <person name="Young D."/>
            <person name="Pisabarro A."/>
            <person name="Eastwood D.C."/>
            <person name="Martin F."/>
            <person name="Cullen D."/>
            <person name="Grigoriev I.V."/>
            <person name="Hibbett D.S."/>
        </authorList>
    </citation>
    <scope>NUCLEOTIDE SEQUENCE [LARGE SCALE GENOMIC DNA]</scope>
    <source>
        <strain evidence="3">RWD-64-598 SS2</strain>
    </source>
</reference>
<sequence>MVRYRGFFNDESPLVSNDSPGDLNLLNGLLRVHTPEARKRAEFEVMKQQEHTEAEAMKLTIEQDGDVDQPYEVPCRFEIRLRPTLEHRSDALWEEGRGSSHHSLSRKPSQAGSRSSHVSDEVKEESRSNPERDKESLPSSSKTLAPSPAKRAPPSVRDSDEDSFLDHPATITNPMLKSIARAAMLNSMMNLWGGRAFHKVLREFKLKIREESYKDETTREDESPRVAAAASGANLKVLGEKISMRLKCPLQSVVTVFPAREKQRLYCAPDSSNGARDNTDTDDESEDEESRSQAGPNRASDNDSMHDTMSPKQPTHAGFKEILDTTTYPSLLDVELLSQADTSSMNQALLEVLEIVFVNLSERINISVWGSSDDKIGETGEGKDVKKRADVVCECVAIVLFNEIIPRIINDILRDPKFNKIREARKHSVKIEGILVVIIYVNRVSSDEECGRVLRGLTG</sequence>
<keyword evidence="3" id="KW-1185">Reference proteome</keyword>
<accession>A0A5M3MBV5</accession>
<feature type="compositionally biased region" description="Acidic residues" evidence="1">
    <location>
        <begin position="280"/>
        <end position="289"/>
    </location>
</feature>
<feature type="region of interest" description="Disordered" evidence="1">
    <location>
        <begin position="267"/>
        <end position="315"/>
    </location>
</feature>
<dbReference type="Proteomes" id="UP000053558">
    <property type="component" value="Unassembled WGS sequence"/>
</dbReference>
<evidence type="ECO:0000313" key="3">
    <source>
        <dbReference type="Proteomes" id="UP000053558"/>
    </source>
</evidence>
<name>A0A5M3MBV5_CONPW</name>
<dbReference type="EMBL" id="JH711585">
    <property type="protein sequence ID" value="EIW76563.1"/>
    <property type="molecule type" value="Genomic_DNA"/>
</dbReference>
<dbReference type="AlphaFoldDB" id="A0A5M3MBV5"/>
<feature type="region of interest" description="Disordered" evidence="1">
    <location>
        <begin position="95"/>
        <end position="169"/>
    </location>
</feature>
<feature type="compositionally biased region" description="Polar residues" evidence="1">
    <location>
        <begin position="106"/>
        <end position="116"/>
    </location>
</feature>
<dbReference type="KEGG" id="cput:CONPUDRAFT_76204"/>
<evidence type="ECO:0000256" key="1">
    <source>
        <dbReference type="SAM" id="MobiDB-lite"/>
    </source>
</evidence>
<gene>
    <name evidence="2" type="ORF">CONPUDRAFT_76204</name>
</gene>
<dbReference type="GeneID" id="19209473"/>